<evidence type="ECO:0000313" key="8">
    <source>
        <dbReference type="Proteomes" id="UP000077726"/>
    </source>
</evidence>
<evidence type="ECO:0000256" key="5">
    <source>
        <dbReference type="SAM" id="Phobius"/>
    </source>
</evidence>
<evidence type="ECO:0000313" key="7">
    <source>
        <dbReference type="EMBL" id="OAM43568.1"/>
    </source>
</evidence>
<proteinExistence type="predicted"/>
<protein>
    <submittedName>
        <fullName evidence="7">Conjugal transfer protein TrbF</fullName>
    </submittedName>
</protein>
<evidence type="ECO:0000256" key="1">
    <source>
        <dbReference type="ARBA" id="ARBA00004167"/>
    </source>
</evidence>
<dbReference type="EMBL" id="LXSQ01000013">
    <property type="protein sequence ID" value="OAM43568.1"/>
    <property type="molecule type" value="Genomic_DNA"/>
</dbReference>
<keyword evidence="8" id="KW-1185">Reference proteome</keyword>
<dbReference type="SUPFAM" id="SSF54427">
    <property type="entry name" value="NTF2-like"/>
    <property type="match status" value="1"/>
</dbReference>
<dbReference type="RefSeq" id="WP_064089560.1">
    <property type="nucleotide sequence ID" value="NZ_LXSQ01000013.1"/>
</dbReference>
<name>A0A1B6VZC3_9NEIS</name>
<dbReference type="GO" id="GO:0016020">
    <property type="term" value="C:membrane"/>
    <property type="evidence" value="ECO:0007669"/>
    <property type="project" value="UniProtKB-SubCell"/>
</dbReference>
<gene>
    <name evidence="7" type="ORF">A7Q00_05225</name>
</gene>
<dbReference type="STRING" id="1795832.A7Q00_05225"/>
<sequence>MSLKNLFRGSEKSQHELTDNPFLNARKQWNFIMGDMVSSRQMWQFAGLFGLLIGLAGIAGMTYIGSQSKFVPYLVEVDKLGSTVSVGRADRAAPADERITRAMLASWLTHTRTVTTDVSLQRRYIQDAYGMLNPKDAATAKTNEWFNGSPEASPFKRAETVLVNVEIQSVLRQSESSWQIDWVETTRSHDGNLTKPPQNMRGLFTIYFIPPTNEEQILRNPVGLYIKDYSWSPAT</sequence>
<keyword evidence="4 5" id="KW-0472">Membrane</keyword>
<comment type="caution">
    <text evidence="7">The sequence shown here is derived from an EMBL/GenBank/DDBJ whole genome shotgun (WGS) entry which is preliminary data.</text>
</comment>
<dbReference type="InterPro" id="IPR007430">
    <property type="entry name" value="VirB8"/>
</dbReference>
<dbReference type="Proteomes" id="UP000077726">
    <property type="component" value="Unassembled WGS sequence"/>
</dbReference>
<feature type="domain" description="Bacterial virulence protein VirB8" evidence="6">
    <location>
        <begin position="25"/>
        <end position="232"/>
    </location>
</feature>
<evidence type="ECO:0000259" key="6">
    <source>
        <dbReference type="Pfam" id="PF04335"/>
    </source>
</evidence>
<dbReference type="Gene3D" id="3.10.450.230">
    <property type="entry name" value="VirB8 protein"/>
    <property type="match status" value="1"/>
</dbReference>
<evidence type="ECO:0000256" key="2">
    <source>
        <dbReference type="ARBA" id="ARBA00022692"/>
    </source>
</evidence>
<evidence type="ECO:0000256" key="4">
    <source>
        <dbReference type="ARBA" id="ARBA00023136"/>
    </source>
</evidence>
<keyword evidence="3 5" id="KW-1133">Transmembrane helix</keyword>
<accession>A0A1B6VZC3</accession>
<organism evidence="7 8">
    <name type="scientific">Eikenella halliae</name>
    <dbReference type="NCBI Taxonomy" id="1795832"/>
    <lineage>
        <taxon>Bacteria</taxon>
        <taxon>Pseudomonadati</taxon>
        <taxon>Pseudomonadota</taxon>
        <taxon>Betaproteobacteria</taxon>
        <taxon>Neisseriales</taxon>
        <taxon>Neisseriaceae</taxon>
        <taxon>Eikenella</taxon>
    </lineage>
</organism>
<comment type="subcellular location">
    <subcellularLocation>
        <location evidence="1">Membrane</location>
        <topology evidence="1">Single-pass membrane protein</topology>
    </subcellularLocation>
</comment>
<dbReference type="CDD" id="cd16425">
    <property type="entry name" value="TrbF"/>
    <property type="match status" value="1"/>
</dbReference>
<reference evidence="8" key="1">
    <citation type="submission" date="2016-05" db="EMBL/GenBank/DDBJ databases">
        <title>Draft genome of Corynebacterium afermentans subsp. afermentans LCDC 88199T.</title>
        <authorList>
            <person name="Bernier A.-M."/>
            <person name="Bernard K."/>
        </authorList>
    </citation>
    <scope>NUCLEOTIDE SEQUENCE [LARGE SCALE GENOMIC DNA]</scope>
    <source>
        <strain evidence="8">NML130454</strain>
    </source>
</reference>
<dbReference type="Pfam" id="PF04335">
    <property type="entry name" value="VirB8"/>
    <property type="match status" value="1"/>
</dbReference>
<evidence type="ECO:0000256" key="3">
    <source>
        <dbReference type="ARBA" id="ARBA00022989"/>
    </source>
</evidence>
<dbReference type="InterPro" id="IPR032710">
    <property type="entry name" value="NTF2-like_dom_sf"/>
</dbReference>
<dbReference type="InterPro" id="IPR035658">
    <property type="entry name" value="TrbF"/>
</dbReference>
<dbReference type="OrthoDB" id="9778195at2"/>
<feature type="transmembrane region" description="Helical" evidence="5">
    <location>
        <begin position="43"/>
        <end position="64"/>
    </location>
</feature>
<dbReference type="AlphaFoldDB" id="A0A1B6VZC3"/>
<keyword evidence="2 5" id="KW-0812">Transmembrane</keyword>